<dbReference type="Ensembl" id="ENSNMLT00000043503.1">
    <property type="protein sequence ID" value="ENSNMLP00000039095.1"/>
    <property type="gene ID" value="ENSNMLG00000024069.1"/>
</dbReference>
<reference evidence="2" key="1">
    <citation type="submission" date="2025-08" db="UniProtKB">
        <authorList>
            <consortium name="Ensembl"/>
        </authorList>
    </citation>
    <scope>IDENTIFICATION</scope>
</reference>
<keyword evidence="3" id="KW-1185">Reference proteome</keyword>
<evidence type="ECO:0008006" key="4">
    <source>
        <dbReference type="Google" id="ProtNLM"/>
    </source>
</evidence>
<accession>A0A8C6UNI1</accession>
<keyword evidence="1" id="KW-0732">Signal</keyword>
<name>A0A8C6UNI1_9GOBI</name>
<feature type="signal peptide" evidence="1">
    <location>
        <begin position="1"/>
        <end position="19"/>
    </location>
</feature>
<dbReference type="Proteomes" id="UP000694523">
    <property type="component" value="Unplaced"/>
</dbReference>
<feature type="chain" id="PRO_5034945814" description="Secreted protein" evidence="1">
    <location>
        <begin position="20"/>
        <end position="71"/>
    </location>
</feature>
<dbReference type="AlphaFoldDB" id="A0A8C6UNI1"/>
<reference evidence="2" key="2">
    <citation type="submission" date="2025-09" db="UniProtKB">
        <authorList>
            <consortium name="Ensembl"/>
        </authorList>
    </citation>
    <scope>IDENTIFICATION</scope>
</reference>
<evidence type="ECO:0000313" key="3">
    <source>
        <dbReference type="Proteomes" id="UP000694523"/>
    </source>
</evidence>
<protein>
    <recommendedName>
        <fullName evidence="4">Secreted protein</fullName>
    </recommendedName>
</protein>
<organism evidence="2 3">
    <name type="scientific">Neogobius melanostomus</name>
    <name type="common">round goby</name>
    <dbReference type="NCBI Taxonomy" id="47308"/>
    <lineage>
        <taxon>Eukaryota</taxon>
        <taxon>Metazoa</taxon>
        <taxon>Chordata</taxon>
        <taxon>Craniata</taxon>
        <taxon>Vertebrata</taxon>
        <taxon>Euteleostomi</taxon>
        <taxon>Actinopterygii</taxon>
        <taxon>Neopterygii</taxon>
        <taxon>Teleostei</taxon>
        <taxon>Neoteleostei</taxon>
        <taxon>Acanthomorphata</taxon>
        <taxon>Gobiaria</taxon>
        <taxon>Gobiiformes</taxon>
        <taxon>Gobioidei</taxon>
        <taxon>Gobiidae</taxon>
        <taxon>Benthophilinae</taxon>
        <taxon>Neogobiini</taxon>
        <taxon>Neogobius</taxon>
    </lineage>
</organism>
<proteinExistence type="predicted"/>
<sequence length="71" mass="7870">MSTTSLGLSLGLCWYRVTSSYVRKSESPGSEPSPAEPCRKNQYHPLSVHRGSCIKLPIDLLMPKANYSETL</sequence>
<evidence type="ECO:0000256" key="1">
    <source>
        <dbReference type="SAM" id="SignalP"/>
    </source>
</evidence>
<evidence type="ECO:0000313" key="2">
    <source>
        <dbReference type="Ensembl" id="ENSNMLP00000039095.1"/>
    </source>
</evidence>